<dbReference type="Gene3D" id="3.90.1030.10">
    <property type="entry name" value="Ribosomal protein L17"/>
    <property type="match status" value="1"/>
</dbReference>
<sequence>MPRGMPHGNSFRKFGGPDKRLHLLKTLVNALIKHERLETTFAKAYETQKYVERLIDITKYGKSNLYCNDMVNFWVPEEAQQNKLFNVLLPRYSEHSRKYTRLAVLTEWTDKDMKSHGKMAVIELKGNPLPPLPVKEGNPHTLQNVLLAAAKQDWDYQRSNVKEN</sequence>
<organism evidence="6 7">
    <name type="scientific">Clavelina lepadiformis</name>
    <name type="common">Light-bulb sea squirt</name>
    <name type="synonym">Ascidia lepadiformis</name>
    <dbReference type="NCBI Taxonomy" id="159417"/>
    <lineage>
        <taxon>Eukaryota</taxon>
        <taxon>Metazoa</taxon>
        <taxon>Chordata</taxon>
        <taxon>Tunicata</taxon>
        <taxon>Ascidiacea</taxon>
        <taxon>Aplousobranchia</taxon>
        <taxon>Clavelinidae</taxon>
        <taxon>Clavelina</taxon>
    </lineage>
</organism>
<evidence type="ECO:0000256" key="1">
    <source>
        <dbReference type="ARBA" id="ARBA00008777"/>
    </source>
</evidence>
<comment type="similarity">
    <text evidence="1">Belongs to the bacterial ribosomal protein bL17 family.</text>
</comment>
<evidence type="ECO:0000313" key="6">
    <source>
        <dbReference type="EMBL" id="CAK8678722.1"/>
    </source>
</evidence>
<evidence type="ECO:0000256" key="3">
    <source>
        <dbReference type="ARBA" id="ARBA00023274"/>
    </source>
</evidence>
<dbReference type="PANTHER" id="PTHR14413">
    <property type="entry name" value="RIBOSOMAL PROTEIN L17"/>
    <property type="match status" value="1"/>
</dbReference>
<gene>
    <name evidence="6" type="ORF">CVLEPA_LOCUS9013</name>
</gene>
<evidence type="ECO:0000313" key="7">
    <source>
        <dbReference type="Proteomes" id="UP001642483"/>
    </source>
</evidence>
<dbReference type="PANTHER" id="PTHR14413:SF16">
    <property type="entry name" value="LARGE RIBOSOMAL SUBUNIT PROTEIN BL17M"/>
    <property type="match status" value="1"/>
</dbReference>
<dbReference type="EMBL" id="CAWYQH010000057">
    <property type="protein sequence ID" value="CAK8678722.1"/>
    <property type="molecule type" value="Genomic_DNA"/>
</dbReference>
<evidence type="ECO:0000256" key="2">
    <source>
        <dbReference type="ARBA" id="ARBA00022980"/>
    </source>
</evidence>
<keyword evidence="3" id="KW-0687">Ribonucleoprotein</keyword>
<evidence type="ECO:0000256" key="4">
    <source>
        <dbReference type="ARBA" id="ARBA00035290"/>
    </source>
</evidence>
<dbReference type="Proteomes" id="UP001642483">
    <property type="component" value="Unassembled WGS sequence"/>
</dbReference>
<reference evidence="6 7" key="1">
    <citation type="submission" date="2024-02" db="EMBL/GenBank/DDBJ databases">
        <authorList>
            <person name="Daric V."/>
            <person name="Darras S."/>
        </authorList>
    </citation>
    <scope>NUCLEOTIDE SEQUENCE [LARGE SCALE GENOMIC DNA]</scope>
</reference>
<name>A0ABP0FK33_CLALP</name>
<accession>A0ABP0FK33</accession>
<dbReference type="Pfam" id="PF01196">
    <property type="entry name" value="Ribosomal_L17"/>
    <property type="match status" value="1"/>
</dbReference>
<keyword evidence="2" id="KW-0689">Ribosomal protein</keyword>
<dbReference type="SUPFAM" id="SSF64263">
    <property type="entry name" value="Prokaryotic ribosomal protein L17"/>
    <property type="match status" value="1"/>
</dbReference>
<protein>
    <recommendedName>
        <fullName evidence="4">Large ribosomal subunit protein bL17m</fullName>
    </recommendedName>
    <alternativeName>
        <fullName evidence="5">39S ribosomal protein L17, mitochondrial</fullName>
    </alternativeName>
</protein>
<keyword evidence="7" id="KW-1185">Reference proteome</keyword>
<evidence type="ECO:0000256" key="5">
    <source>
        <dbReference type="ARBA" id="ARBA00035413"/>
    </source>
</evidence>
<comment type="caution">
    <text evidence="6">The sequence shown here is derived from an EMBL/GenBank/DDBJ whole genome shotgun (WGS) entry which is preliminary data.</text>
</comment>
<dbReference type="InterPro" id="IPR000456">
    <property type="entry name" value="Ribosomal_bL17"/>
</dbReference>
<dbReference type="InterPro" id="IPR036373">
    <property type="entry name" value="Ribosomal_bL17_sf"/>
</dbReference>
<proteinExistence type="inferred from homology"/>